<feature type="transmembrane region" description="Helical" evidence="1">
    <location>
        <begin position="200"/>
        <end position="222"/>
    </location>
</feature>
<reference evidence="2 3" key="1">
    <citation type="submission" date="2019-07" db="EMBL/GenBank/DDBJ databases">
        <title>Whole genome shotgun sequence of Thiobacillus plumbophilus NBRC 107929.</title>
        <authorList>
            <person name="Hosoyama A."/>
            <person name="Uohara A."/>
            <person name="Ohji S."/>
            <person name="Ichikawa N."/>
        </authorList>
    </citation>
    <scope>NUCLEOTIDE SEQUENCE [LARGE SCALE GENOMIC DNA]</scope>
    <source>
        <strain evidence="2 3">NBRC 107929</strain>
    </source>
</reference>
<accession>A0A512LAX2</accession>
<sequence length="225" mass="24412">MPILTSHLKRWIGQINAHHRAALASLSGVAVFFLLPIALLDTRAIASWDVASGVYLLLAWITMAGTDAEATRISTSNRQSSLAILLLVLGAACISVAALAFMYKSGHGLPVWKKMLHVALSFLALGFSWLLVHTRFAFHYAHRYYVGGKGARAAQTGGLNFPGERKPDYLDFAYFSFVIGMTSQVSDVAVTSRVMRRLTLAHGLLSFGFNVAVLALSVNIFASLI</sequence>
<dbReference type="AlphaFoldDB" id="A0A512LAX2"/>
<gene>
    <name evidence="2" type="ORF">TPL01_27780</name>
</gene>
<proteinExistence type="predicted"/>
<dbReference type="RefSeq" id="WP_147074605.1">
    <property type="nucleotide sequence ID" value="NZ_AP021884.1"/>
</dbReference>
<dbReference type="OrthoDB" id="64737at2"/>
<comment type="caution">
    <text evidence="2">The sequence shown here is derived from an EMBL/GenBank/DDBJ whole genome shotgun (WGS) entry which is preliminary data.</text>
</comment>
<keyword evidence="1" id="KW-0812">Transmembrane</keyword>
<keyword evidence="3" id="KW-1185">Reference proteome</keyword>
<organism evidence="2 3">
    <name type="scientific">Sulfuriferula plumbiphila</name>
    <dbReference type="NCBI Taxonomy" id="171865"/>
    <lineage>
        <taxon>Bacteria</taxon>
        <taxon>Pseudomonadati</taxon>
        <taxon>Pseudomonadota</taxon>
        <taxon>Betaproteobacteria</taxon>
        <taxon>Nitrosomonadales</taxon>
        <taxon>Sulfuricellaceae</taxon>
        <taxon>Sulfuriferula</taxon>
    </lineage>
</organism>
<dbReference type="InterPro" id="IPR009781">
    <property type="entry name" value="DUF1345"/>
</dbReference>
<feature type="transmembrane region" description="Helical" evidence="1">
    <location>
        <begin position="82"/>
        <end position="103"/>
    </location>
</feature>
<dbReference type="EMBL" id="BKAD01000033">
    <property type="protein sequence ID" value="GEP31640.1"/>
    <property type="molecule type" value="Genomic_DNA"/>
</dbReference>
<keyword evidence="1" id="KW-1133">Transmembrane helix</keyword>
<feature type="transmembrane region" description="Helical" evidence="1">
    <location>
        <begin position="115"/>
        <end position="132"/>
    </location>
</feature>
<keyword evidence="1" id="KW-0472">Membrane</keyword>
<evidence type="ECO:0000313" key="3">
    <source>
        <dbReference type="Proteomes" id="UP000321337"/>
    </source>
</evidence>
<evidence type="ECO:0000313" key="2">
    <source>
        <dbReference type="EMBL" id="GEP31640.1"/>
    </source>
</evidence>
<dbReference type="Pfam" id="PF07077">
    <property type="entry name" value="DUF1345"/>
    <property type="match status" value="1"/>
</dbReference>
<dbReference type="Proteomes" id="UP000321337">
    <property type="component" value="Unassembled WGS sequence"/>
</dbReference>
<feature type="transmembrane region" description="Helical" evidence="1">
    <location>
        <begin position="21"/>
        <end position="39"/>
    </location>
</feature>
<name>A0A512LAX2_9PROT</name>
<evidence type="ECO:0000256" key="1">
    <source>
        <dbReference type="SAM" id="Phobius"/>
    </source>
</evidence>
<feature type="transmembrane region" description="Helical" evidence="1">
    <location>
        <begin position="45"/>
        <end position="61"/>
    </location>
</feature>
<protein>
    <submittedName>
        <fullName evidence="2">Membrane protein</fullName>
    </submittedName>
</protein>